<gene>
    <name evidence="9" type="ORF">I5U16_20855</name>
</gene>
<feature type="transmembrane region" description="Helical" evidence="7">
    <location>
        <begin position="228"/>
        <end position="248"/>
    </location>
</feature>
<evidence type="ECO:0000256" key="2">
    <source>
        <dbReference type="ARBA" id="ARBA00007362"/>
    </source>
</evidence>
<feature type="transmembrane region" description="Helical" evidence="7">
    <location>
        <begin position="26"/>
        <end position="47"/>
    </location>
</feature>
<evidence type="ECO:0000256" key="4">
    <source>
        <dbReference type="ARBA" id="ARBA00022692"/>
    </source>
</evidence>
<dbReference type="SUPFAM" id="SSF103481">
    <property type="entry name" value="Multidrug resistance efflux transporter EmrE"/>
    <property type="match status" value="2"/>
</dbReference>
<dbReference type="Pfam" id="PF00892">
    <property type="entry name" value="EamA"/>
    <property type="match status" value="2"/>
</dbReference>
<feature type="domain" description="EamA" evidence="8">
    <location>
        <begin position="166"/>
        <end position="297"/>
    </location>
</feature>
<protein>
    <submittedName>
        <fullName evidence="9">DMT family transporter</fullName>
    </submittedName>
</protein>
<evidence type="ECO:0000256" key="6">
    <source>
        <dbReference type="ARBA" id="ARBA00023136"/>
    </source>
</evidence>
<comment type="similarity">
    <text evidence="2">Belongs to the EamA transporter family.</text>
</comment>
<keyword evidence="10" id="KW-1185">Reference proteome</keyword>
<dbReference type="PANTHER" id="PTHR32322">
    <property type="entry name" value="INNER MEMBRANE TRANSPORTER"/>
    <property type="match status" value="1"/>
</dbReference>
<feature type="transmembrane region" description="Helical" evidence="7">
    <location>
        <begin position="164"/>
        <end position="183"/>
    </location>
</feature>
<comment type="caution">
    <text evidence="9">The sequence shown here is derived from an EMBL/GenBank/DDBJ whole genome shotgun (WGS) entry which is preliminary data.</text>
</comment>
<evidence type="ECO:0000259" key="8">
    <source>
        <dbReference type="Pfam" id="PF00892"/>
    </source>
</evidence>
<dbReference type="InterPro" id="IPR050638">
    <property type="entry name" value="AA-Vitamin_Transporters"/>
</dbReference>
<keyword evidence="6 7" id="KW-0472">Membrane</keyword>
<dbReference type="RefSeq" id="WP_197668255.1">
    <property type="nucleotide sequence ID" value="NZ_JADUMB010000009.1"/>
</dbReference>
<sequence>MDSQSEKTLVVISTAHPAAGHSAQGWMNGFIGMIIFSGSLPATRVAVLELDPLFLTAVRAAIAALLALCALLLTRQARPTRADLAPLLFVALGVVIGFPLLTALALQHTTSAHSLVYIGLLPLATAGFGVLRGGERPKPAFWAFSGVGAALVGAFALSQGSGGSWLGDALMVGAVLLCGLGYAEGAVLSRRLGGWQVISWALVVALPLTLAAAWLAAPAGWPVVSGKAWLSLVYVSVFSMWIGFIFWYRGLAQGGIAAVGQLQLLQPFFGLALAGWLLQETVQPMMIAVMAGVVVCVFGAKRFSR</sequence>
<feature type="transmembrane region" description="Helical" evidence="7">
    <location>
        <begin position="112"/>
        <end position="131"/>
    </location>
</feature>
<dbReference type="PANTHER" id="PTHR32322:SF2">
    <property type="entry name" value="EAMA DOMAIN-CONTAINING PROTEIN"/>
    <property type="match status" value="1"/>
</dbReference>
<feature type="transmembrane region" description="Helical" evidence="7">
    <location>
        <begin position="282"/>
        <end position="300"/>
    </location>
</feature>
<name>A0ABS0M4T0_9GAMM</name>
<evidence type="ECO:0000256" key="1">
    <source>
        <dbReference type="ARBA" id="ARBA00004651"/>
    </source>
</evidence>
<evidence type="ECO:0000256" key="5">
    <source>
        <dbReference type="ARBA" id="ARBA00022989"/>
    </source>
</evidence>
<feature type="transmembrane region" description="Helical" evidence="7">
    <location>
        <begin position="255"/>
        <end position="276"/>
    </location>
</feature>
<feature type="transmembrane region" description="Helical" evidence="7">
    <location>
        <begin position="85"/>
        <end position="106"/>
    </location>
</feature>
<keyword evidence="5 7" id="KW-1133">Transmembrane helix</keyword>
<evidence type="ECO:0000256" key="7">
    <source>
        <dbReference type="SAM" id="Phobius"/>
    </source>
</evidence>
<keyword evidence="4 7" id="KW-0812">Transmembrane</keyword>
<dbReference type="EMBL" id="JADUMB010000009">
    <property type="protein sequence ID" value="MBH1922600.1"/>
    <property type="molecule type" value="Genomic_DNA"/>
</dbReference>
<comment type="subcellular location">
    <subcellularLocation>
        <location evidence="1">Cell membrane</location>
        <topology evidence="1">Multi-pass membrane protein</topology>
    </subcellularLocation>
</comment>
<keyword evidence="3" id="KW-1003">Cell membrane</keyword>
<dbReference type="InterPro" id="IPR000620">
    <property type="entry name" value="EamA_dom"/>
</dbReference>
<feature type="transmembrane region" description="Helical" evidence="7">
    <location>
        <begin position="53"/>
        <end position="73"/>
    </location>
</feature>
<evidence type="ECO:0000256" key="3">
    <source>
        <dbReference type="ARBA" id="ARBA00022475"/>
    </source>
</evidence>
<dbReference type="Proteomes" id="UP000635335">
    <property type="component" value="Unassembled WGS sequence"/>
</dbReference>
<evidence type="ECO:0000313" key="10">
    <source>
        <dbReference type="Proteomes" id="UP000635335"/>
    </source>
</evidence>
<dbReference type="InterPro" id="IPR037185">
    <property type="entry name" value="EmrE-like"/>
</dbReference>
<evidence type="ECO:0000313" key="9">
    <source>
        <dbReference type="EMBL" id="MBH1922600.1"/>
    </source>
</evidence>
<feature type="domain" description="EamA" evidence="8">
    <location>
        <begin position="29"/>
        <end position="157"/>
    </location>
</feature>
<accession>A0ABS0M4T0</accession>
<reference evidence="9 10" key="1">
    <citation type="submission" date="2020-11" db="EMBL/GenBank/DDBJ databases">
        <title>Enhanced detection system for hospital associated transmission using whole genome sequencing surveillance.</title>
        <authorList>
            <person name="Harrison L.H."/>
            <person name="Van Tyne D."/>
            <person name="Marsh J.W."/>
            <person name="Griffith M.P."/>
            <person name="Snyder D.J."/>
            <person name="Cooper V.S."/>
            <person name="Mustapha M."/>
        </authorList>
    </citation>
    <scope>NUCLEOTIDE SEQUENCE [LARGE SCALE GENOMIC DNA]</scope>
    <source>
        <strain evidence="9 10">SER00227</strain>
    </source>
</reference>
<proteinExistence type="inferred from homology"/>
<organism evidence="9 10">
    <name type="scientific">Serratia surfactantfaciens</name>
    <dbReference type="NCBI Taxonomy" id="2741499"/>
    <lineage>
        <taxon>Bacteria</taxon>
        <taxon>Pseudomonadati</taxon>
        <taxon>Pseudomonadota</taxon>
        <taxon>Gammaproteobacteria</taxon>
        <taxon>Enterobacterales</taxon>
        <taxon>Yersiniaceae</taxon>
        <taxon>Serratia</taxon>
    </lineage>
</organism>
<feature type="transmembrane region" description="Helical" evidence="7">
    <location>
        <begin position="195"/>
        <end position="216"/>
    </location>
</feature>
<feature type="transmembrane region" description="Helical" evidence="7">
    <location>
        <begin position="140"/>
        <end position="158"/>
    </location>
</feature>